<dbReference type="Pfam" id="PF08568">
    <property type="entry name" value="Kinetochor_Ybp2"/>
    <property type="match status" value="1"/>
</dbReference>
<sequence length="343" mass="39152">MWCVTFDNMLRLRRLLGEPIANDSEEEMGKNENEKVNSNIFTISYYGITSLLAISIYDAYIFGPAFNVPNLGLLPMVINPQWIGRECLGLILRLIQDPQRPARVDKGMFLLIFLAKHVNVTVDCKTLTNPRLPGPLVTLQKFDLVQGLEMISSTAAMCPNADLRYVAYQLIKCFIDMCDPEAQLFVFLELLETCPLQAMRAATVNLLKDRIAAAFDNDNETSFFKSHVITDKLFPLIFKKPSSSTLWETYGVEMQVLNCYLYLLIRDKALDQTGVWGDKIIDVVKYTYLEPLEKTIKTLEKEVSGAPNIDSEMKQSQTMQLSLLRNLLDQVNEQLVRKKDRCR</sequence>
<proteinExistence type="predicted"/>
<evidence type="ECO:0000313" key="1">
    <source>
        <dbReference type="EMBL" id="KAI9257214.1"/>
    </source>
</evidence>
<comment type="caution">
    <text evidence="1">The sequence shown here is derived from an EMBL/GenBank/DDBJ whole genome shotgun (WGS) entry which is preliminary data.</text>
</comment>
<dbReference type="PANTHER" id="PTHR15430:SF1">
    <property type="entry name" value="GLOMULIN"/>
    <property type="match status" value="1"/>
</dbReference>
<dbReference type="InterPro" id="IPR019516">
    <property type="entry name" value="Glomulin/ALF4"/>
</dbReference>
<reference evidence="1" key="2">
    <citation type="submission" date="2023-02" db="EMBL/GenBank/DDBJ databases">
        <authorList>
            <consortium name="DOE Joint Genome Institute"/>
            <person name="Mondo S.J."/>
            <person name="Chang Y."/>
            <person name="Wang Y."/>
            <person name="Ahrendt S."/>
            <person name="Andreopoulos W."/>
            <person name="Barry K."/>
            <person name="Beard J."/>
            <person name="Benny G.L."/>
            <person name="Blankenship S."/>
            <person name="Bonito G."/>
            <person name="Cuomo C."/>
            <person name="Desiro A."/>
            <person name="Gervers K.A."/>
            <person name="Hundley H."/>
            <person name="Kuo A."/>
            <person name="LaButti K."/>
            <person name="Lang B.F."/>
            <person name="Lipzen A."/>
            <person name="O'Donnell K."/>
            <person name="Pangilinan J."/>
            <person name="Reynolds N."/>
            <person name="Sandor L."/>
            <person name="Smith M.W."/>
            <person name="Tsang A."/>
            <person name="Grigoriev I.V."/>
            <person name="Stajich J.E."/>
            <person name="Spatafora J.W."/>
        </authorList>
    </citation>
    <scope>NUCLEOTIDE SEQUENCE</scope>
    <source>
        <strain evidence="1">RSA 2281</strain>
    </source>
</reference>
<keyword evidence="2" id="KW-1185">Reference proteome</keyword>
<evidence type="ECO:0000313" key="2">
    <source>
        <dbReference type="Proteomes" id="UP001209540"/>
    </source>
</evidence>
<reference evidence="1" key="1">
    <citation type="journal article" date="2022" name="IScience">
        <title>Evolution of zygomycete secretomes and the origins of terrestrial fungal ecologies.</title>
        <authorList>
            <person name="Chang Y."/>
            <person name="Wang Y."/>
            <person name="Mondo S."/>
            <person name="Ahrendt S."/>
            <person name="Andreopoulos W."/>
            <person name="Barry K."/>
            <person name="Beard J."/>
            <person name="Benny G.L."/>
            <person name="Blankenship S."/>
            <person name="Bonito G."/>
            <person name="Cuomo C."/>
            <person name="Desiro A."/>
            <person name="Gervers K.A."/>
            <person name="Hundley H."/>
            <person name="Kuo A."/>
            <person name="LaButti K."/>
            <person name="Lang B.F."/>
            <person name="Lipzen A."/>
            <person name="O'Donnell K."/>
            <person name="Pangilinan J."/>
            <person name="Reynolds N."/>
            <person name="Sandor L."/>
            <person name="Smith M.E."/>
            <person name="Tsang A."/>
            <person name="Grigoriev I.V."/>
            <person name="Stajich J.E."/>
            <person name="Spatafora J.W."/>
        </authorList>
    </citation>
    <scope>NUCLEOTIDE SEQUENCE</scope>
    <source>
        <strain evidence="1">RSA 2281</strain>
    </source>
</reference>
<dbReference type="EMBL" id="JAIXMP010000020">
    <property type="protein sequence ID" value="KAI9257214.1"/>
    <property type="molecule type" value="Genomic_DNA"/>
</dbReference>
<dbReference type="PANTHER" id="PTHR15430">
    <property type="entry name" value="GLOMULIN"/>
    <property type="match status" value="1"/>
</dbReference>
<dbReference type="GO" id="GO:0055105">
    <property type="term" value="F:ubiquitin-protein transferase inhibitor activity"/>
    <property type="evidence" value="ECO:0007669"/>
    <property type="project" value="TreeGrafter"/>
</dbReference>
<dbReference type="GO" id="GO:0005737">
    <property type="term" value="C:cytoplasm"/>
    <property type="evidence" value="ECO:0007669"/>
    <property type="project" value="TreeGrafter"/>
</dbReference>
<dbReference type="Proteomes" id="UP001209540">
    <property type="component" value="Unassembled WGS sequence"/>
</dbReference>
<gene>
    <name evidence="1" type="ORF">BDA99DRAFT_133277</name>
</gene>
<dbReference type="InterPro" id="IPR013877">
    <property type="entry name" value="YAP-bd/ALF4/Glomulin"/>
</dbReference>
<organism evidence="1 2">
    <name type="scientific">Phascolomyces articulosus</name>
    <dbReference type="NCBI Taxonomy" id="60185"/>
    <lineage>
        <taxon>Eukaryota</taxon>
        <taxon>Fungi</taxon>
        <taxon>Fungi incertae sedis</taxon>
        <taxon>Mucoromycota</taxon>
        <taxon>Mucoromycotina</taxon>
        <taxon>Mucoromycetes</taxon>
        <taxon>Mucorales</taxon>
        <taxon>Lichtheimiaceae</taxon>
        <taxon>Phascolomyces</taxon>
    </lineage>
</organism>
<dbReference type="AlphaFoldDB" id="A0AAD5K6J1"/>
<name>A0AAD5K6J1_9FUNG</name>
<protein>
    <submittedName>
        <fullName evidence="1">Uncharacterized protein</fullName>
    </submittedName>
</protein>
<accession>A0AAD5K6J1</accession>